<sequence>MEDLQEKKRKSTEDKLLAGDGPNDHGDDASIGGKRLKATGNLAIEEEIDEEEECMLAQAMANIDVPPAADVALEETVPTTPIVVPNPRRGKPKAGAAATGTSAPQTPMPPMPLAGCGARSVAPSVQLAPQPQDLPSSSHRDDDAAVGKRTTWAGCSTVQSLDLLNAKCPLFKPPKKCNTQKWEAELAKIKGPLGQLELLLGCGVGKVKDQELKGALTALKKAMGKNGSSNMEELITLISGLVDEWQKLKPGLYVAFPTHWVQAWVSASVNKLLGEMNADGLTDDTALKLRSALFLHKSLNDEDVLPAKDNAFGKLADFFFFCPGCFDCASDLKALGFWNLLEDMTQVCSVLTWNLFQLNFLNAEYRIPYTTFASAMTYCAQVDKLQCKWVAEVLIKSFSCKAASSFVIAEAALRIFLPPNFVAIDECLNQNLAALLQLVHSMLHKVNLATMLEKCSAIVCPDVLRTVSPPLVKMGSFTQFKRLQQTCHTEVAAASLDAETAGVAAEIQTKTTTMKADFDNCEMNLSQDVADEAFKTADVTRLMNSLKSFHDQVMTLPQTSSSQHAAVRAEATAVIEQGQSLLQNTVGKLTGILIKQLSDPGVILSDKSAFDSFFDMDCLLEFVVSVTKDKRPEREDERFAFHPGKSFNPVTNWFPFSLRTRLIFAADIASVKPFFCNLQRIEDSVLKDDLDKAMALGHCLVSLQKEVTDPGKGTDCGDSFTTFKTAFDSLATAAGKRNAVNMLAGKPEIIESNMVQLKLLQACGLALSSVANDDTVANELASLDTEVSNLNVKKNSVLNKEDAMLKQSVTDKVTTVKTLLPRWPIIPSLSSASLTKVKDELKMINPAELGAAYAALRDVVQSVNQMPQQQQGTVFERQLMDEMQEALQSATIILATQSGWAGEQVFSER</sequence>
<dbReference type="Proteomes" id="UP001642464">
    <property type="component" value="Unassembled WGS sequence"/>
</dbReference>
<evidence type="ECO:0000256" key="1">
    <source>
        <dbReference type="SAM" id="MobiDB-lite"/>
    </source>
</evidence>
<protein>
    <submittedName>
        <fullName evidence="2">Uncharacterized protein</fullName>
    </submittedName>
</protein>
<reference evidence="2 3" key="1">
    <citation type="submission" date="2024-02" db="EMBL/GenBank/DDBJ databases">
        <authorList>
            <person name="Chen Y."/>
            <person name="Shah S."/>
            <person name="Dougan E. K."/>
            <person name="Thang M."/>
            <person name="Chan C."/>
        </authorList>
    </citation>
    <scope>NUCLEOTIDE SEQUENCE [LARGE SCALE GENOMIC DNA]</scope>
</reference>
<gene>
    <name evidence="2" type="ORF">SCF082_LOCUS2131</name>
</gene>
<feature type="region of interest" description="Disordered" evidence="1">
    <location>
        <begin position="1"/>
        <end position="35"/>
    </location>
</feature>
<organism evidence="2 3">
    <name type="scientific">Durusdinium trenchii</name>
    <dbReference type="NCBI Taxonomy" id="1381693"/>
    <lineage>
        <taxon>Eukaryota</taxon>
        <taxon>Sar</taxon>
        <taxon>Alveolata</taxon>
        <taxon>Dinophyceae</taxon>
        <taxon>Suessiales</taxon>
        <taxon>Symbiodiniaceae</taxon>
        <taxon>Durusdinium</taxon>
    </lineage>
</organism>
<evidence type="ECO:0000313" key="2">
    <source>
        <dbReference type="EMBL" id="CAK8990193.1"/>
    </source>
</evidence>
<accession>A0ABP0HIY3</accession>
<name>A0ABP0HIY3_9DINO</name>
<feature type="compositionally biased region" description="Low complexity" evidence="1">
    <location>
        <begin position="93"/>
        <end position="105"/>
    </location>
</feature>
<feature type="compositionally biased region" description="Basic and acidic residues" evidence="1">
    <location>
        <begin position="1"/>
        <end position="28"/>
    </location>
</feature>
<keyword evidence="3" id="KW-1185">Reference proteome</keyword>
<dbReference type="EMBL" id="CAXAMM010001069">
    <property type="protein sequence ID" value="CAK8990193.1"/>
    <property type="molecule type" value="Genomic_DNA"/>
</dbReference>
<feature type="region of interest" description="Disordered" evidence="1">
    <location>
        <begin position="81"/>
        <end position="119"/>
    </location>
</feature>
<proteinExistence type="predicted"/>
<evidence type="ECO:0000313" key="3">
    <source>
        <dbReference type="Proteomes" id="UP001642464"/>
    </source>
</evidence>
<comment type="caution">
    <text evidence="2">The sequence shown here is derived from an EMBL/GenBank/DDBJ whole genome shotgun (WGS) entry which is preliminary data.</text>
</comment>